<reference evidence="1 2" key="1">
    <citation type="journal article" date="2018" name="Elife">
        <title>Functional genomics of lipid metabolism in the oleaginous yeast Rhodosporidium toruloides.</title>
        <authorList>
            <person name="Coradetti S.T."/>
            <person name="Pinel D."/>
            <person name="Geiselman G."/>
            <person name="Ito M."/>
            <person name="Mondo S."/>
            <person name="Reilly M.C."/>
            <person name="Cheng Y.F."/>
            <person name="Bauer S."/>
            <person name="Grigoriev I."/>
            <person name="Gladden J.M."/>
            <person name="Simmons B.A."/>
            <person name="Brem R."/>
            <person name="Arkin A.P."/>
            <person name="Skerker J.M."/>
        </authorList>
    </citation>
    <scope>NUCLEOTIDE SEQUENCE [LARGE SCALE GENOMIC DNA]</scope>
    <source>
        <strain evidence="1 2">NBRC 0880</strain>
    </source>
</reference>
<dbReference type="EMBL" id="LCTV02000009">
    <property type="protein sequence ID" value="PRQ72441.1"/>
    <property type="molecule type" value="Genomic_DNA"/>
</dbReference>
<proteinExistence type="predicted"/>
<evidence type="ECO:0000313" key="1">
    <source>
        <dbReference type="EMBL" id="PRQ72441.1"/>
    </source>
</evidence>
<evidence type="ECO:0000313" key="2">
    <source>
        <dbReference type="Proteomes" id="UP000239560"/>
    </source>
</evidence>
<comment type="caution">
    <text evidence="1">The sequence shown here is derived from an EMBL/GenBank/DDBJ whole genome shotgun (WGS) entry which is preliminary data.</text>
</comment>
<organism evidence="1 2">
    <name type="scientific">Rhodotorula toruloides</name>
    <name type="common">Yeast</name>
    <name type="synonym">Rhodosporidium toruloides</name>
    <dbReference type="NCBI Taxonomy" id="5286"/>
    <lineage>
        <taxon>Eukaryota</taxon>
        <taxon>Fungi</taxon>
        <taxon>Dikarya</taxon>
        <taxon>Basidiomycota</taxon>
        <taxon>Pucciniomycotina</taxon>
        <taxon>Microbotryomycetes</taxon>
        <taxon>Sporidiobolales</taxon>
        <taxon>Sporidiobolaceae</taxon>
        <taxon>Rhodotorula</taxon>
    </lineage>
</organism>
<accession>A0A2T0A370</accession>
<dbReference type="OrthoDB" id="407198at2759"/>
<gene>
    <name evidence="1" type="ORF">AAT19DRAFT_16365</name>
</gene>
<name>A0A2T0A370_RHOTO</name>
<dbReference type="AlphaFoldDB" id="A0A2T0A370"/>
<dbReference type="Proteomes" id="UP000239560">
    <property type="component" value="Unassembled WGS sequence"/>
</dbReference>
<protein>
    <submittedName>
        <fullName evidence="1">Putative dentin sialophospho protein</fullName>
    </submittedName>
</protein>
<sequence length="251" mass="27414">MSSQPATAPCEVCGAATTTRCSSCAKVWRGHKVVCGSGGSAGEISIPKLTDEEMAILQAQSAIPIMSDRGVTPGIKRDLEDLSGRPFEYLLQHLQGPTGSTAELPQKPMYVAMVRAAHYATSIASVKKLSTPPLPCFTLAMQQMQVYMHLANADALPAVLSAEPWHDLLCHKLMILASLDTYHETNFSKWRAIEPLAIDTHARYLRWIAREMVPADDPLTQALVNVPLAQFTTFPNFPHARPDMVQQCCVG</sequence>